<feature type="region of interest" description="Disordered" evidence="1">
    <location>
        <begin position="431"/>
        <end position="452"/>
    </location>
</feature>
<evidence type="ECO:0000313" key="2">
    <source>
        <dbReference type="EMBL" id="THG06033.1"/>
    </source>
</evidence>
<dbReference type="PANTHER" id="PTHR31390:SF4">
    <property type="entry name" value="DUF3527 DOMAIN-CONTAINING PROTEIN"/>
    <property type="match status" value="1"/>
</dbReference>
<dbReference type="AlphaFoldDB" id="A0A4S4DS81"/>
<comment type="caution">
    <text evidence="2">The sequence shown here is derived from an EMBL/GenBank/DDBJ whole genome shotgun (WGS) entry which is preliminary data.</text>
</comment>
<dbReference type="PANTHER" id="PTHR31390">
    <property type="entry name" value="EXPRESSED PROTEIN"/>
    <property type="match status" value="1"/>
</dbReference>
<protein>
    <submittedName>
        <fullName evidence="2">Uncharacterized protein</fullName>
    </submittedName>
</protein>
<feature type="compositionally biased region" description="Low complexity" evidence="1">
    <location>
        <begin position="107"/>
        <end position="140"/>
    </location>
</feature>
<proteinExistence type="predicted"/>
<accession>A0A4S4DS81</accession>
<feature type="compositionally biased region" description="Polar residues" evidence="1">
    <location>
        <begin position="384"/>
        <end position="396"/>
    </location>
</feature>
<dbReference type="Pfam" id="PF12043">
    <property type="entry name" value="DUF3527"/>
    <property type="match status" value="2"/>
</dbReference>
<sequence length="833" mass="92211">MDILSTRASQSTKLQDRLELEKPIVSDADLNSKVTKNVDNIPPALSENHQKQKLGRKAIENEELVKYMSNLPSYLEKGKNLKEKALNVGVLDWRRLEKWQYTHKPNSSHSSRCSPSSSNTSSFFSTDGSSTRSSRAHSCSPARERTHRLTLQFHLNASSPKEDCSKGVKTVVENVGKFQDLKASSSNNPLKGQKSIFRMYQSFSKNQSEIKLKECKMKDAEPRIVPKIETSTYLNSYEAASWSKGKEKTQDGESTSGVKDLREPCCDIHHNYHERCKEAASRRSFSEGSFPKELYNVDPHSDIPHSCPLPREDDNIKDSLQIKQPSSVDSKSIKFSSEPSEPSRCLSISPSRVKNVEEKKSKVMPRNSIAIKSSEGSDLKKSTVEASKSRNSSPTRRFSIGLGRIGRTFSSKDSSEHVTFKCGSEKAVASSCLEDSSRDKPSGTNRSSSPLKRLLDPLLKPKAANSHHFAESANGQVESSTVHSAKVKLDLTSCKTVNVDDSHHKKKHGSSTVQALLQITIKNELPLFTFAIDNNSDILAATMRKECSSGKDDNCWIYTIVTVHEVKKKNGWINQGGKGKNHGYVPNVVAQMTVSVPRISSLVRDDSVDELSIGEFVLFAQADQHASELEPNDELAAIIVKFPKETAKVGSFVRSQDLLSATVILPGGVHGLPSKGEPSRLIERWKSGGSCDCGGWDLGCRLRVLANQTKLSRRSSSSKTHHTADRFELFSDHEEVLDDRPIFSLSPFKDRIFSVEFNSSLSYLQAFSVCIAVLNSGKPYEVPELNKLFEDNLSEEAPFVVVNDGIKSSNQVQPEVPASHASYLPPILPVGRV</sequence>
<dbReference type="Proteomes" id="UP000306102">
    <property type="component" value="Unassembled WGS sequence"/>
</dbReference>
<evidence type="ECO:0000313" key="3">
    <source>
        <dbReference type="Proteomes" id="UP000306102"/>
    </source>
</evidence>
<feature type="region of interest" description="Disordered" evidence="1">
    <location>
        <begin position="293"/>
        <end position="399"/>
    </location>
</feature>
<organism evidence="2 3">
    <name type="scientific">Camellia sinensis var. sinensis</name>
    <name type="common">China tea</name>
    <dbReference type="NCBI Taxonomy" id="542762"/>
    <lineage>
        <taxon>Eukaryota</taxon>
        <taxon>Viridiplantae</taxon>
        <taxon>Streptophyta</taxon>
        <taxon>Embryophyta</taxon>
        <taxon>Tracheophyta</taxon>
        <taxon>Spermatophyta</taxon>
        <taxon>Magnoliopsida</taxon>
        <taxon>eudicotyledons</taxon>
        <taxon>Gunneridae</taxon>
        <taxon>Pentapetalae</taxon>
        <taxon>asterids</taxon>
        <taxon>Ericales</taxon>
        <taxon>Theaceae</taxon>
        <taxon>Camellia</taxon>
    </lineage>
</organism>
<name>A0A4S4DS81_CAMSN</name>
<dbReference type="InterPro" id="IPR021916">
    <property type="entry name" value="DUF3527"/>
</dbReference>
<keyword evidence="3" id="KW-1185">Reference proteome</keyword>
<reference evidence="2 3" key="1">
    <citation type="journal article" date="2018" name="Proc. Natl. Acad. Sci. U.S.A.">
        <title>Draft genome sequence of Camellia sinensis var. sinensis provides insights into the evolution of the tea genome and tea quality.</title>
        <authorList>
            <person name="Wei C."/>
            <person name="Yang H."/>
            <person name="Wang S."/>
            <person name="Zhao J."/>
            <person name="Liu C."/>
            <person name="Gao L."/>
            <person name="Xia E."/>
            <person name="Lu Y."/>
            <person name="Tai Y."/>
            <person name="She G."/>
            <person name="Sun J."/>
            <person name="Cao H."/>
            <person name="Tong W."/>
            <person name="Gao Q."/>
            <person name="Li Y."/>
            <person name="Deng W."/>
            <person name="Jiang X."/>
            <person name="Wang W."/>
            <person name="Chen Q."/>
            <person name="Zhang S."/>
            <person name="Li H."/>
            <person name="Wu J."/>
            <person name="Wang P."/>
            <person name="Li P."/>
            <person name="Shi C."/>
            <person name="Zheng F."/>
            <person name="Jian J."/>
            <person name="Huang B."/>
            <person name="Shan D."/>
            <person name="Shi M."/>
            <person name="Fang C."/>
            <person name="Yue Y."/>
            <person name="Li F."/>
            <person name="Li D."/>
            <person name="Wei S."/>
            <person name="Han B."/>
            <person name="Jiang C."/>
            <person name="Yin Y."/>
            <person name="Xia T."/>
            <person name="Zhang Z."/>
            <person name="Bennetzen J.L."/>
            <person name="Zhao S."/>
            <person name="Wan X."/>
        </authorList>
    </citation>
    <scope>NUCLEOTIDE SEQUENCE [LARGE SCALE GENOMIC DNA]</scope>
    <source>
        <strain evidence="3">cv. Shuchazao</strain>
        <tissue evidence="2">Leaf</tissue>
    </source>
</reference>
<dbReference type="EMBL" id="SDRB02010515">
    <property type="protein sequence ID" value="THG06033.1"/>
    <property type="molecule type" value="Genomic_DNA"/>
</dbReference>
<dbReference type="STRING" id="542762.A0A4S4DS81"/>
<feature type="region of interest" description="Disordered" evidence="1">
    <location>
        <begin position="104"/>
        <end position="143"/>
    </location>
</feature>
<feature type="compositionally biased region" description="Low complexity" evidence="1">
    <location>
        <begin position="326"/>
        <end position="337"/>
    </location>
</feature>
<gene>
    <name evidence="2" type="ORF">TEA_019400</name>
</gene>
<evidence type="ECO:0000256" key="1">
    <source>
        <dbReference type="SAM" id="MobiDB-lite"/>
    </source>
</evidence>